<gene>
    <name evidence="6" type="ORF">J2125_001950</name>
</gene>
<dbReference type="Gene3D" id="3.55.50.10">
    <property type="entry name" value="Baseplate protein-like domains"/>
    <property type="match status" value="1"/>
</dbReference>
<evidence type="ECO:0000259" key="5">
    <source>
        <dbReference type="Pfam" id="PF22178"/>
    </source>
</evidence>
<dbReference type="SUPFAM" id="SSF69349">
    <property type="entry name" value="Phage fibre proteins"/>
    <property type="match status" value="2"/>
</dbReference>
<dbReference type="Pfam" id="PF22178">
    <property type="entry name" value="Gp5_trimer_C"/>
    <property type="match status" value="1"/>
</dbReference>
<protein>
    <submittedName>
        <fullName evidence="6">Type VI secretion system secreted protein VgrG</fullName>
    </submittedName>
</protein>
<dbReference type="NCBIfam" id="TIGR01646">
    <property type="entry name" value="vgr_GE"/>
    <property type="match status" value="1"/>
</dbReference>
<dbReference type="InterPro" id="IPR054030">
    <property type="entry name" value="Gp5_Vgr_C"/>
</dbReference>
<dbReference type="Gene3D" id="2.40.50.230">
    <property type="entry name" value="Gp5 N-terminal domain"/>
    <property type="match status" value="1"/>
</dbReference>
<dbReference type="Pfam" id="PF05954">
    <property type="entry name" value="Phage_GPD"/>
    <property type="match status" value="1"/>
</dbReference>
<comment type="similarity">
    <text evidence="2">Belongs to the VgrG protein family.</text>
</comment>
<sequence length="756" mass="84199">MFDRITVTTPAGDGTLMFWKLSGMEVVSRSFALDVSLLSTDARLDRKSMLGQPITITIPTQGVTAAPRYLNGKITSVNVQSTELNGTRYAVYTLHMESDLWPMLRDRNQRIFQNQRVPDIIKTVLNEYGVHVEDKLTGEYRSWEYCVQYQENSYSFISRLMELEGIYFFFNHEADKHTLVLMDSAGAHQPYSGYEVIPYHVSESGGSTSEEGIGQWAISERVTPGIYSIDDYDFRKPNAWLFQARQNPASPSPGQIDYYEWPGRFVDHSHGEFYARIRQEEWQAEHQRIDATGTALGIVPGHTFTLGQPPYASDSGDYLVVSAAYTLEENTYASGSGDGSKHKINFVVIPADITFRSAQRTEWPRTHGPQTARVVGPEGESIWTDRYGRVKVKFHWDRHAKGDDTSSCWVRVSSAWAGQGFGGMQIPRVGDEVVIDFINGDPDRPIITGRVYNEASMPPWALPAAATQMGFMTRSKDGHIDNSSHLYFEDKPGSEMIAMHSEKDMKISVENDKTVDIDGNRTTTIGKEQKHDVTGDGTFYYRAKRTTTVDQEETKLFNNSEKTKITNGRELEIVSGGDKSDITGDQEIALKGNRISSTTGNETVHVEGSRDETIDKGHKLTISTGGQNQTITGNVAVKIDGEWSQNTTGQITIQSPQQITIKSGTKVFIDSPIFERNDVEKTSFAQTAYDIIKGAYSFSYGSSVALKAISYAWTGVDVSNKVITFGRTKVNATRAEVARVDSGGIRTALFALHMIS</sequence>
<dbReference type="SUPFAM" id="SSF69255">
    <property type="entry name" value="gp5 N-terminal domain-like"/>
    <property type="match status" value="1"/>
</dbReference>
<dbReference type="InterPro" id="IPR017847">
    <property type="entry name" value="T6SS_RhsGE_Vgr_subset"/>
</dbReference>
<organism evidence="6 7">
    <name type="scientific">Winslowiella toletana</name>
    <dbReference type="NCBI Taxonomy" id="92490"/>
    <lineage>
        <taxon>Bacteria</taxon>
        <taxon>Pseudomonadati</taxon>
        <taxon>Pseudomonadota</taxon>
        <taxon>Gammaproteobacteria</taxon>
        <taxon>Enterobacterales</taxon>
        <taxon>Erwiniaceae</taxon>
        <taxon>Winslowiella</taxon>
    </lineage>
</organism>
<evidence type="ECO:0000313" key="6">
    <source>
        <dbReference type="EMBL" id="MBP2168758.1"/>
    </source>
</evidence>
<dbReference type="RefSeq" id="WP_209499488.1">
    <property type="nucleotide sequence ID" value="NZ_JAGGMQ010000001.1"/>
</dbReference>
<name>A0ABS4P7Z0_9GAMM</name>
<proteinExistence type="inferred from homology"/>
<evidence type="ECO:0000256" key="2">
    <source>
        <dbReference type="ARBA" id="ARBA00005558"/>
    </source>
</evidence>
<feature type="domain" description="Gp5/Type VI secretion system Vgr protein OB-fold" evidence="4">
    <location>
        <begin position="385"/>
        <end position="452"/>
    </location>
</feature>
<comment type="subcellular location">
    <subcellularLocation>
        <location evidence="1">Secreted</location>
    </subcellularLocation>
</comment>
<reference evidence="7" key="2">
    <citation type="submission" date="2023-07" db="EMBL/GenBank/DDBJ databases">
        <title>Genome mining of underrepresented organisms for secondary metabolites.</title>
        <authorList>
            <person name="D'Agostino P.M."/>
        </authorList>
    </citation>
    <scope>NUCLEOTIDE SEQUENCE [LARGE SCALE GENOMIC DNA]</scope>
    <source>
        <strain evidence="7">WS4403</strain>
    </source>
</reference>
<dbReference type="EMBL" id="JAGGMQ010000001">
    <property type="protein sequence ID" value="MBP2168758.1"/>
    <property type="molecule type" value="Genomic_DNA"/>
</dbReference>
<evidence type="ECO:0000313" key="7">
    <source>
        <dbReference type="Proteomes" id="UP001195624"/>
    </source>
</evidence>
<dbReference type="NCBIfam" id="TIGR03361">
    <property type="entry name" value="VI_Rhs_Vgr"/>
    <property type="match status" value="1"/>
</dbReference>
<dbReference type="Gene3D" id="4.10.220.110">
    <property type="match status" value="1"/>
</dbReference>
<reference evidence="6 7" key="1">
    <citation type="submission" date="2021-03" db="EMBL/GenBank/DDBJ databases">
        <authorList>
            <person name="D'Agostino P."/>
            <person name="Huntemann M."/>
            <person name="Clum A."/>
            <person name="Spunde A."/>
            <person name="Palaniappan K."/>
            <person name="Ritter S."/>
            <person name="Mikhailova N."/>
            <person name="Chen I.-M."/>
            <person name="Stamatis D."/>
            <person name="Reddy T."/>
            <person name="O'Malley R."/>
            <person name="Daum C."/>
            <person name="Shapiro N."/>
            <person name="Ivanova N."/>
            <person name="Kyrpides N."/>
            <person name="Woyke T."/>
        </authorList>
    </citation>
    <scope>NUCLEOTIDE SEQUENCE [LARGE SCALE GENOMIC DNA]</scope>
    <source>
        <strain evidence="6 7">WS4403</strain>
    </source>
</reference>
<accession>A0ABS4P7Z0</accession>
<dbReference type="Proteomes" id="UP001195624">
    <property type="component" value="Unassembled WGS sequence"/>
</dbReference>
<dbReference type="InterPro" id="IPR006533">
    <property type="entry name" value="T6SS_Vgr_RhsGE"/>
</dbReference>
<evidence type="ECO:0000256" key="3">
    <source>
        <dbReference type="ARBA" id="ARBA00022525"/>
    </source>
</evidence>
<keyword evidence="7" id="KW-1185">Reference proteome</keyword>
<dbReference type="Gene3D" id="2.30.110.50">
    <property type="match status" value="1"/>
</dbReference>
<dbReference type="Pfam" id="PF04717">
    <property type="entry name" value="Phage_base_V"/>
    <property type="match status" value="1"/>
</dbReference>
<dbReference type="PANTHER" id="PTHR32305:SF15">
    <property type="entry name" value="PROTEIN RHSA-RELATED"/>
    <property type="match status" value="1"/>
</dbReference>
<keyword evidence="3" id="KW-0964">Secreted</keyword>
<evidence type="ECO:0000259" key="4">
    <source>
        <dbReference type="Pfam" id="PF04717"/>
    </source>
</evidence>
<dbReference type="SUPFAM" id="SSF69279">
    <property type="entry name" value="Phage tail proteins"/>
    <property type="match status" value="2"/>
</dbReference>
<evidence type="ECO:0000256" key="1">
    <source>
        <dbReference type="ARBA" id="ARBA00004613"/>
    </source>
</evidence>
<dbReference type="InterPro" id="IPR050708">
    <property type="entry name" value="T6SS_VgrG/RHS"/>
</dbReference>
<dbReference type="InterPro" id="IPR037026">
    <property type="entry name" value="Vgr_OB-fold_dom_sf"/>
</dbReference>
<feature type="domain" description="Gp5/Type VI secretion system Vgr C-terminal trimerisation" evidence="5">
    <location>
        <begin position="469"/>
        <end position="573"/>
    </location>
</feature>
<dbReference type="InterPro" id="IPR006531">
    <property type="entry name" value="Gp5/Vgr_OB"/>
</dbReference>
<comment type="caution">
    <text evidence="6">The sequence shown here is derived from an EMBL/GenBank/DDBJ whole genome shotgun (WGS) entry which is preliminary data.</text>
</comment>
<dbReference type="PANTHER" id="PTHR32305">
    <property type="match status" value="1"/>
</dbReference>